<evidence type="ECO:0000256" key="9">
    <source>
        <dbReference type="SAM" id="Phobius"/>
    </source>
</evidence>
<evidence type="ECO:0000256" key="1">
    <source>
        <dbReference type="ARBA" id="ARBA00022448"/>
    </source>
</evidence>
<dbReference type="Pfam" id="PF12800">
    <property type="entry name" value="Fer4_4"/>
    <property type="match status" value="1"/>
</dbReference>
<dbReference type="EMBL" id="UOFU01000238">
    <property type="protein sequence ID" value="VAX01743.1"/>
    <property type="molecule type" value="Genomic_DNA"/>
</dbReference>
<feature type="region of interest" description="Disordered" evidence="8">
    <location>
        <begin position="218"/>
        <end position="253"/>
    </location>
</feature>
<feature type="transmembrane region" description="Helical" evidence="9">
    <location>
        <begin position="12"/>
        <end position="33"/>
    </location>
</feature>
<sequence length="253" mass="27239">MAINKGMTRRNFLLNAAGSACGVTLLGAGLSVYSRQTASMPALMIRPPGALDEEAFLGACVRCGQCVRDCPYDILHLAGLGESVPLGSPYFVAREEPCRMCVDIPCVKACPTGALDHSLENIDDARMGLAVLVDEENCLAFRGMRCEVCFYICPLLGEAITIDLLPKTGSAKLPRFIPVVHSDTCTGCGMCEGACVLQEAAIKVFPRHFALAKEAEKHRYDDEGQKLMNEGEADDTPFSSDPLETIKSGRESL</sequence>
<dbReference type="InterPro" id="IPR006311">
    <property type="entry name" value="TAT_signal"/>
</dbReference>
<dbReference type="GO" id="GO:0051539">
    <property type="term" value="F:4 iron, 4 sulfur cluster binding"/>
    <property type="evidence" value="ECO:0007669"/>
    <property type="project" value="UniProtKB-KW"/>
</dbReference>
<evidence type="ECO:0000256" key="2">
    <source>
        <dbReference type="ARBA" id="ARBA00022485"/>
    </source>
</evidence>
<keyword evidence="6" id="KW-0408">Iron</keyword>
<keyword evidence="2" id="KW-0004">4Fe-4S</keyword>
<evidence type="ECO:0000256" key="8">
    <source>
        <dbReference type="SAM" id="MobiDB-lite"/>
    </source>
</evidence>
<gene>
    <name evidence="11" type="ORF">MNBD_GAMMA20-1234</name>
</gene>
<proteinExistence type="predicted"/>
<dbReference type="InterPro" id="IPR050572">
    <property type="entry name" value="Fe-S_Ferredoxin"/>
</dbReference>
<keyword evidence="9" id="KW-0812">Transmembrane</keyword>
<feature type="domain" description="4Fe-4S ferredoxin-type" evidence="10">
    <location>
        <begin position="176"/>
        <end position="207"/>
    </location>
</feature>
<feature type="domain" description="4Fe-4S ferredoxin-type" evidence="10">
    <location>
        <begin position="88"/>
        <end position="120"/>
    </location>
</feature>
<dbReference type="GO" id="GO:0046872">
    <property type="term" value="F:metal ion binding"/>
    <property type="evidence" value="ECO:0007669"/>
    <property type="project" value="UniProtKB-KW"/>
</dbReference>
<evidence type="ECO:0000256" key="5">
    <source>
        <dbReference type="ARBA" id="ARBA00022982"/>
    </source>
</evidence>
<dbReference type="PROSITE" id="PS00198">
    <property type="entry name" value="4FE4S_FER_1"/>
    <property type="match status" value="1"/>
</dbReference>
<keyword evidence="4" id="KW-0677">Repeat</keyword>
<dbReference type="CDD" id="cd16373">
    <property type="entry name" value="DMSOR_beta_like"/>
    <property type="match status" value="1"/>
</dbReference>
<dbReference type="NCBIfam" id="NF007012">
    <property type="entry name" value="PRK09476.1"/>
    <property type="match status" value="1"/>
</dbReference>
<keyword evidence="3" id="KW-0479">Metal-binding</keyword>
<evidence type="ECO:0000313" key="11">
    <source>
        <dbReference type="EMBL" id="VAX01743.1"/>
    </source>
</evidence>
<dbReference type="InterPro" id="IPR004494">
    <property type="entry name" value="MauM_NapG"/>
</dbReference>
<feature type="domain" description="4Fe-4S ferredoxin-type" evidence="10">
    <location>
        <begin position="47"/>
        <end position="80"/>
    </location>
</feature>
<dbReference type="PANTHER" id="PTHR43687:SF1">
    <property type="entry name" value="FERREDOXIN III"/>
    <property type="match status" value="1"/>
</dbReference>
<dbReference type="PROSITE" id="PS51379">
    <property type="entry name" value="4FE4S_FER_2"/>
    <property type="match status" value="3"/>
</dbReference>
<accession>A0A3B1AP61</accession>
<evidence type="ECO:0000259" key="10">
    <source>
        <dbReference type="PROSITE" id="PS51379"/>
    </source>
</evidence>
<evidence type="ECO:0000256" key="3">
    <source>
        <dbReference type="ARBA" id="ARBA00022723"/>
    </source>
</evidence>
<keyword evidence="1" id="KW-0813">Transport</keyword>
<dbReference type="AlphaFoldDB" id="A0A3B1AP61"/>
<keyword evidence="5" id="KW-0249">Electron transport</keyword>
<dbReference type="InterPro" id="IPR017900">
    <property type="entry name" value="4Fe4S_Fe_S_CS"/>
</dbReference>
<protein>
    <submittedName>
        <fullName evidence="11">Ferredoxin-type protein NapG (Periplasmic nitrate reductase)</fullName>
    </submittedName>
</protein>
<evidence type="ECO:0000256" key="7">
    <source>
        <dbReference type="ARBA" id="ARBA00023014"/>
    </source>
</evidence>
<keyword evidence="9" id="KW-0472">Membrane</keyword>
<keyword evidence="9" id="KW-1133">Transmembrane helix</keyword>
<dbReference type="PANTHER" id="PTHR43687">
    <property type="entry name" value="ADENYLYLSULFATE REDUCTASE, BETA SUBUNIT"/>
    <property type="match status" value="1"/>
</dbReference>
<keyword evidence="7" id="KW-0411">Iron-sulfur</keyword>
<reference evidence="11" key="1">
    <citation type="submission" date="2018-06" db="EMBL/GenBank/DDBJ databases">
        <authorList>
            <person name="Zhirakovskaya E."/>
        </authorList>
    </citation>
    <scope>NUCLEOTIDE SEQUENCE</scope>
</reference>
<dbReference type="InterPro" id="IPR017896">
    <property type="entry name" value="4Fe4S_Fe-S-bd"/>
</dbReference>
<dbReference type="Pfam" id="PF12838">
    <property type="entry name" value="Fer4_7"/>
    <property type="match status" value="1"/>
</dbReference>
<dbReference type="PROSITE" id="PS51257">
    <property type="entry name" value="PROKAR_LIPOPROTEIN"/>
    <property type="match status" value="1"/>
</dbReference>
<evidence type="ECO:0000256" key="6">
    <source>
        <dbReference type="ARBA" id="ARBA00023004"/>
    </source>
</evidence>
<organism evidence="11">
    <name type="scientific">hydrothermal vent metagenome</name>
    <dbReference type="NCBI Taxonomy" id="652676"/>
    <lineage>
        <taxon>unclassified sequences</taxon>
        <taxon>metagenomes</taxon>
        <taxon>ecological metagenomes</taxon>
    </lineage>
</organism>
<name>A0A3B1AP61_9ZZZZ</name>
<dbReference type="SUPFAM" id="SSF54862">
    <property type="entry name" value="4Fe-4S ferredoxins"/>
    <property type="match status" value="1"/>
</dbReference>
<dbReference type="NCBIfam" id="TIGR00397">
    <property type="entry name" value="mauM_napG"/>
    <property type="match status" value="1"/>
</dbReference>
<dbReference type="PROSITE" id="PS51318">
    <property type="entry name" value="TAT"/>
    <property type="match status" value="1"/>
</dbReference>
<dbReference type="Gene3D" id="3.30.70.20">
    <property type="match status" value="2"/>
</dbReference>
<evidence type="ECO:0000256" key="4">
    <source>
        <dbReference type="ARBA" id="ARBA00022737"/>
    </source>
</evidence>